<dbReference type="PROSITE" id="PS50112">
    <property type="entry name" value="PAS"/>
    <property type="match status" value="1"/>
</dbReference>
<keyword evidence="9" id="KW-0547">Nucleotide-binding</keyword>
<dbReference type="EMBL" id="JAMYEC010000002">
    <property type="protein sequence ID" value="MDX2334326.1"/>
    <property type="molecule type" value="Genomic_DNA"/>
</dbReference>
<dbReference type="Gene3D" id="3.30.450.20">
    <property type="entry name" value="PAS domain"/>
    <property type="match status" value="1"/>
</dbReference>
<organism evidence="8 10">
    <name type="scientific">Brevundimonas vesicularis</name>
    <name type="common">Pseudomonas vesicularis</name>
    <dbReference type="NCBI Taxonomy" id="41276"/>
    <lineage>
        <taxon>Bacteria</taxon>
        <taxon>Pseudomonadati</taxon>
        <taxon>Pseudomonadota</taxon>
        <taxon>Alphaproteobacteria</taxon>
        <taxon>Caulobacterales</taxon>
        <taxon>Caulobacteraceae</taxon>
        <taxon>Brevundimonas</taxon>
    </lineage>
</organism>
<dbReference type="GO" id="GO:0006355">
    <property type="term" value="P:regulation of DNA-templated transcription"/>
    <property type="evidence" value="ECO:0007669"/>
    <property type="project" value="InterPro"/>
</dbReference>
<dbReference type="InterPro" id="IPR000014">
    <property type="entry name" value="PAS"/>
</dbReference>
<reference evidence="10" key="1">
    <citation type="submission" date="2017-06" db="EMBL/GenBank/DDBJ databases">
        <title>FDA dAtabase for Regulatory Grade micrObial Sequences (FDA-ARGOS): Supporting development and validation of Infectious Disease Dx tests.</title>
        <authorList>
            <person name="Minogue T."/>
            <person name="Wolcott M."/>
            <person name="Wasieloski L."/>
            <person name="Aguilar W."/>
            <person name="Moore D."/>
            <person name="Tallon L."/>
            <person name="Sadzewicz L."/>
            <person name="Sengamalay N."/>
            <person name="Ott S."/>
            <person name="Godinez A."/>
            <person name="Nagaraj S."/>
            <person name="Nadendla S."/>
            <person name="Geyer C."/>
            <person name="Sichtig H."/>
        </authorList>
    </citation>
    <scope>NUCLEOTIDE SEQUENCE [LARGE SCALE GENOMIC DNA]</scope>
    <source>
        <strain evidence="10">FDAARGOS_289</strain>
    </source>
</reference>
<evidence type="ECO:0000313" key="11">
    <source>
        <dbReference type="Proteomes" id="UP001272940"/>
    </source>
</evidence>
<dbReference type="InterPro" id="IPR005467">
    <property type="entry name" value="His_kinase_dom"/>
</dbReference>
<dbReference type="GO" id="GO:0000155">
    <property type="term" value="F:phosphorelay sensor kinase activity"/>
    <property type="evidence" value="ECO:0007669"/>
    <property type="project" value="InterPro"/>
</dbReference>
<evidence type="ECO:0000256" key="3">
    <source>
        <dbReference type="ARBA" id="ARBA00022553"/>
    </source>
</evidence>
<evidence type="ECO:0000256" key="1">
    <source>
        <dbReference type="ARBA" id="ARBA00000085"/>
    </source>
</evidence>
<keyword evidence="4" id="KW-0808">Transferase</keyword>
<evidence type="ECO:0000256" key="2">
    <source>
        <dbReference type="ARBA" id="ARBA00012438"/>
    </source>
</evidence>
<dbReference type="CDD" id="cd00130">
    <property type="entry name" value="PAS"/>
    <property type="match status" value="1"/>
</dbReference>
<dbReference type="Gene3D" id="3.30.450.40">
    <property type="match status" value="1"/>
</dbReference>
<dbReference type="InterPro" id="IPR013767">
    <property type="entry name" value="PAS_fold"/>
</dbReference>
<proteinExistence type="predicted"/>
<keyword evidence="9" id="KW-0067">ATP-binding</keyword>
<dbReference type="Gene3D" id="1.10.287.130">
    <property type="match status" value="1"/>
</dbReference>
<dbReference type="CDD" id="cd00082">
    <property type="entry name" value="HisKA"/>
    <property type="match status" value="1"/>
</dbReference>
<dbReference type="EC" id="2.7.13.3" evidence="2"/>
<keyword evidence="5" id="KW-0418">Kinase</keyword>
<dbReference type="SMART" id="SM00388">
    <property type="entry name" value="HisKA"/>
    <property type="match status" value="1"/>
</dbReference>
<dbReference type="InterPro" id="IPR003594">
    <property type="entry name" value="HATPase_dom"/>
</dbReference>
<dbReference type="InterPro" id="IPR029016">
    <property type="entry name" value="GAF-like_dom_sf"/>
</dbReference>
<evidence type="ECO:0000259" key="6">
    <source>
        <dbReference type="PROSITE" id="PS50109"/>
    </source>
</evidence>
<keyword evidence="11" id="KW-1185">Reference proteome</keyword>
<dbReference type="InterPro" id="IPR036097">
    <property type="entry name" value="HisK_dim/P_sf"/>
</dbReference>
<dbReference type="SMART" id="SM00065">
    <property type="entry name" value="GAF"/>
    <property type="match status" value="1"/>
</dbReference>
<name>A0A1Z3UAJ9_BREVE</name>
<sequence>MINIEAEVGDRDREDASLLSMLDVSEAQRLAVLRDVRLLDSAPEPAFDITVQLLKQATGVQTALVSLVDADRQWFKARAGLDVCQTPRSAAFCAHTIRQTETLWIEDARIDPRFSSNPLVTGEPHIRFYAGTALTVRGARIGSLCVFDPLPRPFSPEVQRVLESTAASLSDLIERRADGLSAQSLLDHSTDAAVAVDSSGCLTLWNKGAEAMFGWSRQEALGQSLDLILPPDLASAHWQGFFRYVAGGAPRLFGKAVELTAVRRGGHPFPMELTLARWDHAGQASVGALIRDISPRKAMDLQLSQALVDAKASDRAKSRFLAAMNHEMRTPLNGVLGMGHVLAATALDPFQSDALAMIMESGQHLETLLGDIVAFSAEEAPENTPFFPAAVLTDGLRVSLAAAAAKNIPVELTVADTIPREVVGQEDDFRHIVRCLVDNAVKFTRDGMIAIRLAWSAPHLRLEISDTGDGFDIRRLDDLLKPFEQADNSVSRAYDGAGIGLALVDRCVRRWGGHLTADSTIGKGSTFIVDLPVTAWTD</sequence>
<dbReference type="Pfam" id="PF01590">
    <property type="entry name" value="GAF"/>
    <property type="match status" value="1"/>
</dbReference>
<dbReference type="GeneID" id="34014132"/>
<dbReference type="GO" id="GO:0005524">
    <property type="term" value="F:ATP binding"/>
    <property type="evidence" value="ECO:0007669"/>
    <property type="project" value="UniProtKB-KW"/>
</dbReference>
<dbReference type="RefSeq" id="WP_066624432.1">
    <property type="nucleotide sequence ID" value="NZ_CP022048.2"/>
</dbReference>
<evidence type="ECO:0000256" key="5">
    <source>
        <dbReference type="ARBA" id="ARBA00022777"/>
    </source>
</evidence>
<dbReference type="InterPro" id="IPR003018">
    <property type="entry name" value="GAF"/>
</dbReference>
<dbReference type="KEGG" id="bvc:CEP68_12755"/>
<evidence type="ECO:0000313" key="8">
    <source>
        <dbReference type="EMBL" id="ASE40298.1"/>
    </source>
</evidence>
<reference evidence="9" key="3">
    <citation type="submission" date="2022-06" db="EMBL/GenBank/DDBJ databases">
        <authorList>
            <person name="Hesketh-Best P.J."/>
            <person name="Koch M.J."/>
        </authorList>
    </citation>
    <scope>NUCLEOTIDE SEQUENCE</scope>
    <source>
        <strain evidence="9">PC206-O</strain>
    </source>
</reference>
<dbReference type="PANTHER" id="PTHR43047">
    <property type="entry name" value="TWO-COMPONENT HISTIDINE PROTEIN KINASE"/>
    <property type="match status" value="1"/>
</dbReference>
<dbReference type="NCBIfam" id="TIGR00229">
    <property type="entry name" value="sensory_box"/>
    <property type="match status" value="1"/>
</dbReference>
<dbReference type="Pfam" id="PF02518">
    <property type="entry name" value="HATPase_c"/>
    <property type="match status" value="1"/>
</dbReference>
<evidence type="ECO:0000259" key="7">
    <source>
        <dbReference type="PROSITE" id="PS50112"/>
    </source>
</evidence>
<keyword evidence="3" id="KW-0597">Phosphoprotein</keyword>
<evidence type="ECO:0000313" key="10">
    <source>
        <dbReference type="Proteomes" id="UP000197050"/>
    </source>
</evidence>
<gene>
    <name evidence="8" type="ORF">CEP68_12755</name>
    <name evidence="9" type="ORF">NJD11_05145</name>
</gene>
<reference evidence="8" key="2">
    <citation type="submission" date="2017-12" db="EMBL/GenBank/DDBJ databases">
        <title>FDA dAtabase for Regulatory Grade micrObial Sequences (FDA-ARGOS): Supporting development and validation of Infectious Disease Dx tests.</title>
        <authorList>
            <person name="Campos J."/>
            <person name="Goldberg B."/>
            <person name="Tallon L."/>
            <person name="Sadzewicz L."/>
            <person name="Sengamalay N."/>
            <person name="Ott S."/>
            <person name="Godinez A."/>
            <person name="Nagaraj S."/>
            <person name="Vavikolanu K."/>
            <person name="Vyas G."/>
            <person name="Nadendla S."/>
            <person name="Aluvathingal J."/>
            <person name="Geyer C."/>
            <person name="Nandy P."/>
            <person name="Hobson J."/>
            <person name="Sichtig H."/>
        </authorList>
    </citation>
    <scope>NUCLEOTIDE SEQUENCE</scope>
    <source>
        <strain evidence="8">FDAARGOS_289</strain>
    </source>
</reference>
<feature type="domain" description="Histidine kinase" evidence="6">
    <location>
        <begin position="323"/>
        <end position="535"/>
    </location>
</feature>
<dbReference type="SUPFAM" id="SSF55874">
    <property type="entry name" value="ATPase domain of HSP90 chaperone/DNA topoisomerase II/histidine kinase"/>
    <property type="match status" value="1"/>
</dbReference>
<dbReference type="Gene3D" id="3.30.565.10">
    <property type="entry name" value="Histidine kinase-like ATPase, C-terminal domain"/>
    <property type="match status" value="1"/>
</dbReference>
<dbReference type="SUPFAM" id="SSF47384">
    <property type="entry name" value="Homodimeric domain of signal transducing histidine kinase"/>
    <property type="match status" value="1"/>
</dbReference>
<dbReference type="SMART" id="SM00387">
    <property type="entry name" value="HATPase_c"/>
    <property type="match status" value="1"/>
</dbReference>
<evidence type="ECO:0000313" key="9">
    <source>
        <dbReference type="EMBL" id="MDX2334326.1"/>
    </source>
</evidence>
<feature type="domain" description="PAS" evidence="7">
    <location>
        <begin position="185"/>
        <end position="232"/>
    </location>
</feature>
<accession>A0A1Z3UAJ9</accession>
<protein>
    <recommendedName>
        <fullName evidence="2">histidine kinase</fullName>
        <ecNumber evidence="2">2.7.13.3</ecNumber>
    </recommendedName>
</protein>
<comment type="catalytic activity">
    <reaction evidence="1">
        <text>ATP + protein L-histidine = ADP + protein N-phospho-L-histidine.</text>
        <dbReference type="EC" id="2.7.13.3"/>
    </reaction>
</comment>
<dbReference type="Pfam" id="PF00512">
    <property type="entry name" value="HisKA"/>
    <property type="match status" value="1"/>
</dbReference>
<dbReference type="Pfam" id="PF00989">
    <property type="entry name" value="PAS"/>
    <property type="match status" value="1"/>
</dbReference>
<dbReference type="SUPFAM" id="SSF55781">
    <property type="entry name" value="GAF domain-like"/>
    <property type="match status" value="1"/>
</dbReference>
<dbReference type="PROSITE" id="PS50109">
    <property type="entry name" value="HIS_KIN"/>
    <property type="match status" value="1"/>
</dbReference>
<dbReference type="Proteomes" id="UP000197050">
    <property type="component" value="Chromosome"/>
</dbReference>
<dbReference type="SMART" id="SM00091">
    <property type="entry name" value="PAS"/>
    <property type="match status" value="1"/>
</dbReference>
<dbReference type="PRINTS" id="PR00344">
    <property type="entry name" value="BCTRLSENSOR"/>
</dbReference>
<dbReference type="InterPro" id="IPR035965">
    <property type="entry name" value="PAS-like_dom_sf"/>
</dbReference>
<dbReference type="InterPro" id="IPR003661">
    <property type="entry name" value="HisK_dim/P_dom"/>
</dbReference>
<dbReference type="SUPFAM" id="SSF55785">
    <property type="entry name" value="PYP-like sensor domain (PAS domain)"/>
    <property type="match status" value="1"/>
</dbReference>
<dbReference type="InterPro" id="IPR036890">
    <property type="entry name" value="HATPase_C_sf"/>
</dbReference>
<dbReference type="Proteomes" id="UP001272940">
    <property type="component" value="Unassembled WGS sequence"/>
</dbReference>
<dbReference type="AlphaFoldDB" id="A0A1Z3UAJ9"/>
<reference evidence="9 11" key="4">
    <citation type="journal article" date="2023" name="FEMS Microbes">
        <title>Whole genomes of deep-sea sponge-associated bacteria exhibit high novel natural product potential.</title>
        <authorList>
            <person name="Hesketh-Best P.J."/>
            <person name="January G.G."/>
            <person name="Koch M.J."/>
            <person name="Warburton P.J."/>
            <person name="Howell K.L."/>
            <person name="Upton M."/>
        </authorList>
    </citation>
    <scope>NUCLEOTIDE SEQUENCE [LARGE SCALE GENOMIC DNA]</scope>
    <source>
        <strain evidence="9 11">PC206-O</strain>
    </source>
</reference>
<dbReference type="InterPro" id="IPR004358">
    <property type="entry name" value="Sig_transdc_His_kin-like_C"/>
</dbReference>
<evidence type="ECO:0000256" key="4">
    <source>
        <dbReference type="ARBA" id="ARBA00022679"/>
    </source>
</evidence>
<dbReference type="EMBL" id="CP022048">
    <property type="protein sequence ID" value="ASE40298.1"/>
    <property type="molecule type" value="Genomic_DNA"/>
</dbReference>